<evidence type="ECO:0000256" key="4">
    <source>
        <dbReference type="ARBA" id="ARBA00023136"/>
    </source>
</evidence>
<dbReference type="AlphaFoldDB" id="F0S5X0"/>
<name>F0S5X0_PSESL</name>
<proteinExistence type="inferred from homology"/>
<dbReference type="PROSITE" id="PS51257">
    <property type="entry name" value="PROKAR_LIPOPROTEIN"/>
    <property type="match status" value="1"/>
</dbReference>
<dbReference type="EMBL" id="CP002545">
    <property type="protein sequence ID" value="ADY51041.1"/>
    <property type="molecule type" value="Genomic_DNA"/>
</dbReference>
<dbReference type="Pfam" id="PF07980">
    <property type="entry name" value="SusD_RagB"/>
    <property type="match status" value="1"/>
</dbReference>
<reference evidence="8 9" key="1">
    <citation type="journal article" date="2011" name="Stand. Genomic Sci.">
        <title>Complete genome sequence of the gliding, heparinolytic Pedobacter saltans type strain (113).</title>
        <authorList>
            <person name="Liolios K."/>
            <person name="Sikorski J."/>
            <person name="Lu M."/>
            <person name="Nolan M."/>
            <person name="Lapidus A."/>
            <person name="Lucas S."/>
            <person name="Hammon N."/>
            <person name="Deshpande S."/>
            <person name="Cheng J.F."/>
            <person name="Tapia R."/>
            <person name="Han C."/>
            <person name="Goodwin L."/>
            <person name="Pitluck S."/>
            <person name="Huntemann M."/>
            <person name="Ivanova N."/>
            <person name="Pagani I."/>
            <person name="Mavromatis K."/>
            <person name="Ovchinikova G."/>
            <person name="Pati A."/>
            <person name="Chen A."/>
            <person name="Palaniappan K."/>
            <person name="Land M."/>
            <person name="Hauser L."/>
            <person name="Brambilla E.M."/>
            <person name="Kotsyurbenko O."/>
            <person name="Rohde M."/>
            <person name="Tindall B.J."/>
            <person name="Abt B."/>
            <person name="Goker M."/>
            <person name="Detter J.C."/>
            <person name="Woyke T."/>
            <person name="Bristow J."/>
            <person name="Eisen J.A."/>
            <person name="Markowitz V."/>
            <person name="Hugenholtz P."/>
            <person name="Klenk H.P."/>
            <person name="Kyrpides N.C."/>
        </authorList>
    </citation>
    <scope>NUCLEOTIDE SEQUENCE [LARGE SCALE GENOMIC DNA]</scope>
    <source>
        <strain evidence="9">ATCC 51119 / DSM 12145 / JCM 21818 / LMG 10337 / NBRC 100064 / NCIMB 13643</strain>
    </source>
</reference>
<dbReference type="GO" id="GO:0009279">
    <property type="term" value="C:cell outer membrane"/>
    <property type="evidence" value="ECO:0007669"/>
    <property type="project" value="UniProtKB-SubCell"/>
</dbReference>
<evidence type="ECO:0000259" key="6">
    <source>
        <dbReference type="Pfam" id="PF07980"/>
    </source>
</evidence>
<sequence>MKIAKILGMASLMVVTTSSCKDFLETDSPSTFSQEYIFGTEADASKSVYSIYALFNQDAFTSRLSNNFTGNSDIEVGGVSAAPDNSRRDIWSFETTDANGDLRTVWNNAYSAINRANLCVEGIQQSAIASNSEMKQLLGEAKALRALWYYWLINHWGDVPFSMKPTRGGDDFYQPRVGRDTILTELINDLISIEPEMKPSTQITYGIERVNREFVMGLIARLALTRGGYWLYPDMTMRRKDDYLDYYKIARDYCQKLISTYDRPLNPNFRQIFDNESKWIVANNDDVLFEVAFQKGFGDVGWCHGIRVDAGSHPYGSGSNYLGMTPTYYHSFDTLDKRLDVTCSIIYYNSELQQTPTAVTAIAPGKWNRILMGEPAGSQSAKGTGINWPIMRYSDVLLMLAESANELGDGPTEDAKQALRRVRQRAFDSSLWTTKVENYINSVSGSKDAFFKAIVDERAWEFGGECIRKYDLIRWNLYGKKVAETRAKLNQMGADANGGVGQYADLPDVLYYRLNSDKSVTFYNKFKRANSIPPLKDSPSKGDNPNGFTRMNWLKGLYNTTTSGPADYNLRTWRGYQDDSGVLPVRYILPLHASTVSSSRGVLNNNGYGY</sequence>
<organism evidence="8 9">
    <name type="scientific">Pseudopedobacter saltans (strain ATCC 51119 / DSM 12145 / JCM 21818 / CCUG 39354 / LMG 10337 / NBRC 100064 / NCIMB 13643)</name>
    <name type="common">Pedobacter saltans</name>
    <dbReference type="NCBI Taxonomy" id="762903"/>
    <lineage>
        <taxon>Bacteria</taxon>
        <taxon>Pseudomonadati</taxon>
        <taxon>Bacteroidota</taxon>
        <taxon>Sphingobacteriia</taxon>
        <taxon>Sphingobacteriales</taxon>
        <taxon>Sphingobacteriaceae</taxon>
        <taxon>Pseudopedobacter</taxon>
    </lineage>
</organism>
<evidence type="ECO:0000313" key="8">
    <source>
        <dbReference type="EMBL" id="ADY51041.1"/>
    </source>
</evidence>
<dbReference type="KEGG" id="psn:Pedsa_0459"/>
<keyword evidence="3" id="KW-0732">Signal</keyword>
<keyword evidence="4" id="KW-0472">Membrane</keyword>
<dbReference type="eggNOG" id="COG0702">
    <property type="taxonomic scope" value="Bacteria"/>
</dbReference>
<reference evidence="9" key="2">
    <citation type="submission" date="2011-02" db="EMBL/GenBank/DDBJ databases">
        <title>The complete genome of Pedobacter saltans DSM 12145.</title>
        <authorList>
            <consortium name="US DOE Joint Genome Institute (JGI-PGF)"/>
            <person name="Lucas S."/>
            <person name="Copeland A."/>
            <person name="Lapidus A."/>
            <person name="Bruce D."/>
            <person name="Goodwin L."/>
            <person name="Pitluck S."/>
            <person name="Kyrpides N."/>
            <person name="Mavromatis K."/>
            <person name="Pagani I."/>
            <person name="Ivanova N."/>
            <person name="Ovchinnikova G."/>
            <person name="Lu M."/>
            <person name="Detter J.C."/>
            <person name="Han C."/>
            <person name="Land M."/>
            <person name="Hauser L."/>
            <person name="Markowitz V."/>
            <person name="Cheng J.-F."/>
            <person name="Hugenholtz P."/>
            <person name="Woyke T."/>
            <person name="Wu D."/>
            <person name="Tindall B."/>
            <person name="Pomrenke H.G."/>
            <person name="Brambilla E."/>
            <person name="Klenk H.-P."/>
            <person name="Eisen J.A."/>
        </authorList>
    </citation>
    <scope>NUCLEOTIDE SEQUENCE [LARGE SCALE GENOMIC DNA]</scope>
    <source>
        <strain evidence="9">ATCC 51119 / DSM 12145 / JCM 21818 / LMG 10337 / NBRC 100064 / NCIMB 13643</strain>
    </source>
</reference>
<dbReference type="STRING" id="762903.Pedsa_0459"/>
<dbReference type="RefSeq" id="WP_013631544.1">
    <property type="nucleotide sequence ID" value="NC_015177.1"/>
</dbReference>
<dbReference type="Proteomes" id="UP000000310">
    <property type="component" value="Chromosome"/>
</dbReference>
<gene>
    <name evidence="8" type="ordered locus">Pedsa_0459</name>
</gene>
<comment type="similarity">
    <text evidence="2">Belongs to the SusD family.</text>
</comment>
<evidence type="ECO:0000259" key="7">
    <source>
        <dbReference type="Pfam" id="PF14322"/>
    </source>
</evidence>
<feature type="domain" description="SusD-like N-terminal" evidence="7">
    <location>
        <begin position="22"/>
        <end position="172"/>
    </location>
</feature>
<evidence type="ECO:0000256" key="2">
    <source>
        <dbReference type="ARBA" id="ARBA00006275"/>
    </source>
</evidence>
<keyword evidence="9" id="KW-1185">Reference proteome</keyword>
<protein>
    <submittedName>
        <fullName evidence="8">RagB/SusD domain protein</fullName>
    </submittedName>
</protein>
<accession>F0S5X0</accession>
<dbReference type="InterPro" id="IPR012944">
    <property type="entry name" value="SusD_RagB_dom"/>
</dbReference>
<dbReference type="InterPro" id="IPR011990">
    <property type="entry name" value="TPR-like_helical_dom_sf"/>
</dbReference>
<evidence type="ECO:0000256" key="1">
    <source>
        <dbReference type="ARBA" id="ARBA00004442"/>
    </source>
</evidence>
<evidence type="ECO:0000256" key="5">
    <source>
        <dbReference type="ARBA" id="ARBA00023237"/>
    </source>
</evidence>
<dbReference type="Pfam" id="PF14322">
    <property type="entry name" value="SusD-like_3"/>
    <property type="match status" value="1"/>
</dbReference>
<dbReference type="HOGENOM" id="CLU_015553_1_1_10"/>
<evidence type="ECO:0000256" key="3">
    <source>
        <dbReference type="ARBA" id="ARBA00022729"/>
    </source>
</evidence>
<comment type="subcellular location">
    <subcellularLocation>
        <location evidence="1">Cell outer membrane</location>
    </subcellularLocation>
</comment>
<dbReference type="InterPro" id="IPR033985">
    <property type="entry name" value="SusD-like_N"/>
</dbReference>
<dbReference type="Gene3D" id="1.25.40.390">
    <property type="match status" value="1"/>
</dbReference>
<evidence type="ECO:0000313" key="9">
    <source>
        <dbReference type="Proteomes" id="UP000000310"/>
    </source>
</evidence>
<feature type="domain" description="RagB/SusD" evidence="6">
    <location>
        <begin position="357"/>
        <end position="608"/>
    </location>
</feature>
<dbReference type="SUPFAM" id="SSF48452">
    <property type="entry name" value="TPR-like"/>
    <property type="match status" value="1"/>
</dbReference>
<keyword evidence="5" id="KW-0998">Cell outer membrane</keyword>